<dbReference type="RefSeq" id="WP_087098725.1">
    <property type="nucleotide sequence ID" value="NZ_CP066179.1"/>
</dbReference>
<dbReference type="PANTHER" id="PTHR43758">
    <property type="entry name" value="7,8-DIHYDRO-8-OXOGUANINE TRIPHOSPHATASE"/>
    <property type="match status" value="1"/>
</dbReference>
<dbReference type="CDD" id="cd18886">
    <property type="entry name" value="NUDIX_MutT_Nudt1"/>
    <property type="match status" value="1"/>
</dbReference>
<dbReference type="InterPro" id="IPR000086">
    <property type="entry name" value="NUDIX_hydrolase_dom"/>
</dbReference>
<evidence type="ECO:0000256" key="3">
    <source>
        <dbReference type="ARBA" id="ARBA00022723"/>
    </source>
</evidence>
<dbReference type="PRINTS" id="PR00502">
    <property type="entry name" value="NUDIXFAMILY"/>
</dbReference>
<name>A0AAX2CGS2_9BACI</name>
<proteinExistence type="inferred from homology"/>
<dbReference type="Pfam" id="PF00293">
    <property type="entry name" value="NUDIX"/>
    <property type="match status" value="1"/>
</dbReference>
<dbReference type="EMBL" id="FMIK01000024">
    <property type="protein sequence ID" value="SCL92665.1"/>
    <property type="molecule type" value="Genomic_DNA"/>
</dbReference>
<reference evidence="8 9" key="1">
    <citation type="submission" date="2016-08" db="EMBL/GenBank/DDBJ databases">
        <authorList>
            <person name="Loux V."/>
            <person name="Rue O."/>
        </authorList>
    </citation>
    <scope>NUCLEOTIDE SEQUENCE [LARGE SCALE GENOMIC DNA]</scope>
    <source>
        <strain evidence="8 9">AFSSA_08CEB44bac</strain>
    </source>
</reference>
<dbReference type="GO" id="GO:0046872">
    <property type="term" value="F:metal ion binding"/>
    <property type="evidence" value="ECO:0007669"/>
    <property type="project" value="UniProtKB-KW"/>
</dbReference>
<comment type="cofactor">
    <cofactor evidence="1">
        <name>Mg(2+)</name>
        <dbReference type="ChEBI" id="CHEBI:18420"/>
    </cofactor>
</comment>
<evidence type="ECO:0000256" key="5">
    <source>
        <dbReference type="ARBA" id="ARBA00022842"/>
    </source>
</evidence>
<protein>
    <submittedName>
        <fullName evidence="8">NUDIX hydrolase</fullName>
    </submittedName>
</protein>
<dbReference type="GO" id="GO:0005737">
    <property type="term" value="C:cytoplasm"/>
    <property type="evidence" value="ECO:0007669"/>
    <property type="project" value="TreeGrafter"/>
</dbReference>
<organism evidence="8 9">
    <name type="scientific">Bacillus cytotoxicus</name>
    <dbReference type="NCBI Taxonomy" id="580165"/>
    <lineage>
        <taxon>Bacteria</taxon>
        <taxon>Bacillati</taxon>
        <taxon>Bacillota</taxon>
        <taxon>Bacilli</taxon>
        <taxon>Bacillales</taxon>
        <taxon>Bacillaceae</taxon>
        <taxon>Bacillus</taxon>
        <taxon>Bacillus cereus group</taxon>
    </lineage>
</organism>
<dbReference type="Proteomes" id="UP000242164">
    <property type="component" value="Unassembled WGS sequence"/>
</dbReference>
<evidence type="ECO:0000313" key="8">
    <source>
        <dbReference type="EMBL" id="SCL92665.1"/>
    </source>
</evidence>
<dbReference type="PROSITE" id="PS51462">
    <property type="entry name" value="NUDIX"/>
    <property type="match status" value="1"/>
</dbReference>
<keyword evidence="4 6" id="KW-0378">Hydrolase</keyword>
<gene>
    <name evidence="8" type="ORF">BCB44BAC_02097</name>
</gene>
<dbReference type="PANTHER" id="PTHR43758:SF2">
    <property type="entry name" value="OXIDIZED PURINE NUCLEOSIDE TRIPHOSPHATE HYDROLASE"/>
    <property type="match status" value="1"/>
</dbReference>
<accession>A0AAX2CGS2</accession>
<evidence type="ECO:0000256" key="6">
    <source>
        <dbReference type="RuleBase" id="RU003476"/>
    </source>
</evidence>
<dbReference type="SUPFAM" id="SSF55811">
    <property type="entry name" value="Nudix"/>
    <property type="match status" value="1"/>
</dbReference>
<evidence type="ECO:0000256" key="4">
    <source>
        <dbReference type="ARBA" id="ARBA00022801"/>
    </source>
</evidence>
<keyword evidence="3" id="KW-0479">Metal-binding</keyword>
<dbReference type="InterPro" id="IPR020084">
    <property type="entry name" value="NUDIX_hydrolase_CS"/>
</dbReference>
<evidence type="ECO:0000259" key="7">
    <source>
        <dbReference type="PROSITE" id="PS51462"/>
    </source>
</evidence>
<comment type="similarity">
    <text evidence="2 6">Belongs to the Nudix hydrolase family.</text>
</comment>
<evidence type="ECO:0000256" key="1">
    <source>
        <dbReference type="ARBA" id="ARBA00001946"/>
    </source>
</evidence>
<keyword evidence="5" id="KW-0460">Magnesium</keyword>
<evidence type="ECO:0000313" key="9">
    <source>
        <dbReference type="Proteomes" id="UP000242164"/>
    </source>
</evidence>
<sequence>MFKHTTCLIKNNDRFLLLNRNKQPSMGVWNGVGGKIEENETPEECVIRETYEETGIHLENVTYVGNVVLESEYGSSGIYVFISEISDGIQLKTPVNVEEGILDWKSIEWILDENNQGIISHLKRYLPLILEGKYGLEHIFYYNGYSILDYKSIVISKNEIHKKYKI</sequence>
<evidence type="ECO:0000256" key="2">
    <source>
        <dbReference type="ARBA" id="ARBA00005582"/>
    </source>
</evidence>
<dbReference type="InterPro" id="IPR020476">
    <property type="entry name" value="Nudix_hydrolase"/>
</dbReference>
<dbReference type="GO" id="GO:0016818">
    <property type="term" value="F:hydrolase activity, acting on acid anhydrides, in phosphorus-containing anhydrides"/>
    <property type="evidence" value="ECO:0007669"/>
    <property type="project" value="TreeGrafter"/>
</dbReference>
<dbReference type="InterPro" id="IPR015797">
    <property type="entry name" value="NUDIX_hydrolase-like_dom_sf"/>
</dbReference>
<dbReference type="Gene3D" id="3.90.79.10">
    <property type="entry name" value="Nucleoside Triphosphate Pyrophosphohydrolase"/>
    <property type="match status" value="1"/>
</dbReference>
<dbReference type="PROSITE" id="PS00893">
    <property type="entry name" value="NUDIX_BOX"/>
    <property type="match status" value="1"/>
</dbReference>
<feature type="domain" description="Nudix hydrolase" evidence="7">
    <location>
        <begin position="1"/>
        <end position="131"/>
    </location>
</feature>
<dbReference type="AlphaFoldDB" id="A0AAX2CGS2"/>
<comment type="caution">
    <text evidence="8">The sequence shown here is derived from an EMBL/GenBank/DDBJ whole genome shotgun (WGS) entry which is preliminary data.</text>
</comment>